<dbReference type="PANTHER" id="PTHR45000">
    <property type="entry name" value="CHAPERONE DNAJ-DOMAIN SUPERFAMILY PROTEIN"/>
    <property type="match status" value="1"/>
</dbReference>
<dbReference type="GO" id="GO:0005783">
    <property type="term" value="C:endoplasmic reticulum"/>
    <property type="evidence" value="ECO:0007669"/>
    <property type="project" value="UniProtKB-ARBA"/>
</dbReference>
<feature type="transmembrane region" description="Helical" evidence="2">
    <location>
        <begin position="21"/>
        <end position="43"/>
    </location>
</feature>
<sequence length="301" mass="35281">MGSRNEKGNDEPWKERERATRAWHVALFGLVGVTATGLLAGQLRKTTEWVYTQVEFVSALLLLALQLVYKAFLVLHGVYYGPLQPGAIQQVVQGMKGPDKKLGKDITVLECKRNMRMRGREFLAMVNAGELRKTAEWVYTQLSRLRFTSTWSNSTSSSSHEGSKQEAWKRYYRRMQEEYDDERERVERIRQMQSVFNRGRNKHKTYRSWTDNDPGKYQYIPREDWYYETSTSRSDHKSSYKSTPNYRGHYTMSHHYTVLGLDRTRAEPYTDAESAFRTKAMEHHPDQNQENRGRTCFSSSL</sequence>
<dbReference type="Proteomes" id="UP000734854">
    <property type="component" value="Unassembled WGS sequence"/>
</dbReference>
<evidence type="ECO:0000313" key="4">
    <source>
        <dbReference type="Proteomes" id="UP000734854"/>
    </source>
</evidence>
<evidence type="ECO:0008006" key="5">
    <source>
        <dbReference type="Google" id="ProtNLM"/>
    </source>
</evidence>
<accession>A0A8J5ERJ4</accession>
<evidence type="ECO:0000256" key="2">
    <source>
        <dbReference type="SAM" id="Phobius"/>
    </source>
</evidence>
<keyword evidence="2" id="KW-1133">Transmembrane helix</keyword>
<dbReference type="EMBL" id="JACMSC010000110">
    <property type="protein sequence ID" value="KAG6466850.1"/>
    <property type="molecule type" value="Genomic_DNA"/>
</dbReference>
<proteinExistence type="predicted"/>
<keyword evidence="2" id="KW-0812">Transmembrane</keyword>
<evidence type="ECO:0000313" key="3">
    <source>
        <dbReference type="EMBL" id="KAG6466850.1"/>
    </source>
</evidence>
<feature type="transmembrane region" description="Helical" evidence="2">
    <location>
        <begin position="49"/>
        <end position="69"/>
    </location>
</feature>
<protein>
    <recommendedName>
        <fullName evidence="5">J domain-containing protein</fullName>
    </recommendedName>
</protein>
<dbReference type="Gene3D" id="1.10.287.110">
    <property type="entry name" value="DnaJ domain"/>
    <property type="match status" value="1"/>
</dbReference>
<name>A0A8J5ERJ4_ZINOF</name>
<dbReference type="InterPro" id="IPR036869">
    <property type="entry name" value="J_dom_sf"/>
</dbReference>
<reference evidence="3 4" key="1">
    <citation type="submission" date="2020-08" db="EMBL/GenBank/DDBJ databases">
        <title>Plant Genome Project.</title>
        <authorList>
            <person name="Zhang R.-G."/>
        </authorList>
    </citation>
    <scope>NUCLEOTIDE SEQUENCE [LARGE SCALE GENOMIC DNA]</scope>
    <source>
        <tissue evidence="3">Rhizome</tissue>
    </source>
</reference>
<feature type="region of interest" description="Disordered" evidence="1">
    <location>
        <begin position="279"/>
        <end position="301"/>
    </location>
</feature>
<dbReference type="PANTHER" id="PTHR45000:SF5">
    <property type="entry name" value="CHAPERONE DNAJ-DOMAIN SUPERFAMILY PROTEIN"/>
    <property type="match status" value="1"/>
</dbReference>
<organism evidence="3 4">
    <name type="scientific">Zingiber officinale</name>
    <name type="common">Ginger</name>
    <name type="synonym">Amomum zingiber</name>
    <dbReference type="NCBI Taxonomy" id="94328"/>
    <lineage>
        <taxon>Eukaryota</taxon>
        <taxon>Viridiplantae</taxon>
        <taxon>Streptophyta</taxon>
        <taxon>Embryophyta</taxon>
        <taxon>Tracheophyta</taxon>
        <taxon>Spermatophyta</taxon>
        <taxon>Magnoliopsida</taxon>
        <taxon>Liliopsida</taxon>
        <taxon>Zingiberales</taxon>
        <taxon>Zingiberaceae</taxon>
        <taxon>Zingiber</taxon>
    </lineage>
</organism>
<keyword evidence="4" id="KW-1185">Reference proteome</keyword>
<dbReference type="InterPro" id="IPR001623">
    <property type="entry name" value="DnaJ_domain"/>
</dbReference>
<comment type="caution">
    <text evidence="3">The sequence shown here is derived from an EMBL/GenBank/DDBJ whole genome shotgun (WGS) entry which is preliminary data.</text>
</comment>
<keyword evidence="2" id="KW-0472">Membrane</keyword>
<dbReference type="SUPFAM" id="SSF46565">
    <property type="entry name" value="Chaperone J-domain"/>
    <property type="match status" value="1"/>
</dbReference>
<evidence type="ECO:0000256" key="1">
    <source>
        <dbReference type="SAM" id="MobiDB-lite"/>
    </source>
</evidence>
<feature type="compositionally biased region" description="Basic and acidic residues" evidence="1">
    <location>
        <begin position="279"/>
        <end position="293"/>
    </location>
</feature>
<dbReference type="CDD" id="cd06257">
    <property type="entry name" value="DnaJ"/>
    <property type="match status" value="1"/>
</dbReference>
<gene>
    <name evidence="3" type="ORF">ZIOFF_075334</name>
</gene>
<dbReference type="AlphaFoldDB" id="A0A8J5ERJ4"/>